<comment type="subcellular location">
    <subcellularLocation>
        <location evidence="1">Cytoplasm</location>
    </subcellularLocation>
</comment>
<evidence type="ECO:0000256" key="2">
    <source>
        <dbReference type="ARBA" id="ARBA00010926"/>
    </source>
</evidence>
<dbReference type="SMART" id="SM01010">
    <property type="entry name" value="AMPKBI"/>
    <property type="match status" value="1"/>
</dbReference>
<dbReference type="Pfam" id="PF16561">
    <property type="entry name" value="AMPK1_CBM"/>
    <property type="match status" value="1"/>
</dbReference>
<sequence>MGNSQSSDAGANVGDPSGAAGAGGGGGLKRFHTGASQDAAGRSPSPSLRRASTAGANEQPRYGGRSSSGTSSPRVTERERTWSRSAGNTLRKGATGSESPSPLGPTASRSRSRSESISALLGGAKEGKRREASSKVTRKRQGELPFQRKRSIDIGDVVDQDAMTPMSGPSTPSGTLPQRRATAPMITPSTFEQDSGNWSPMPGMPSVSTGATGLTQTQQGGDGTGKDPLGRMQPAALPSYLKIPTLIPSAYASPNSSAPSSPSAHDDGVRWSDEAVGSGGPSAALNASKRSGAAGGTAAAAILNTEDVVILPGTASKVSSPNEVVAEESGEPKTPTSSTANIAPSSPEALAKADGQGEEREEGEAEANEESSGSAVAPNSRTSTPTPGDFGGARAMTPTGRRPDGLTTLTSVSTPSGTDGQTEGTARKTGAKLFMGSESGSNTPAFPPPKAPSSATTKPASIPSMSAADQETGPTTPTPGSSQRQDPNLRIAMPPSQSVGSMRAAASSAHARGSSLTPTNRYPHAPPVMTPRDHPMLMPIVVTWRGGGKEVFVTGTFANEWRSKILLRRSQHNKKDHSCVLHLPPGTHRLKFIVDDRWRVSRDLSTAVDGEGNLTNYIEVAHLGPAHPGPLSAPGEDLIEDEREAQRRRRQGAAPLSDSPATPKVPSNDLELRPDTSPTTPSAGGGASTAAAGGMRRSHGPTLDLLEEARRAEALRRGDLLEVFGEDKESAQEVWTQEIPESIISAQAREEAIRIEQEGGASESPSRRRRSRSHDGAEPDDDDGDRHRGGEADLPAPPALPRQLEKVILNSGPAAVSNAQSSVDDNSVLPAPNHAVLHHLTASAIKSGVIATGCTTRYRKKYITTIYYRAAT</sequence>
<dbReference type="PANTHER" id="PTHR10343:SF84">
    <property type="entry name" value="5'-AMP-ACTIVATED PROTEIN KINASE SUBUNIT BETA-1"/>
    <property type="match status" value="1"/>
</dbReference>
<feature type="compositionally biased region" description="Acidic residues" evidence="4">
    <location>
        <begin position="359"/>
        <end position="369"/>
    </location>
</feature>
<dbReference type="GO" id="GO:0019901">
    <property type="term" value="F:protein kinase binding"/>
    <property type="evidence" value="ECO:0007669"/>
    <property type="project" value="TreeGrafter"/>
</dbReference>
<keyword evidence="7" id="KW-1185">Reference proteome</keyword>
<dbReference type="InterPro" id="IPR037256">
    <property type="entry name" value="ASC_dom_sf"/>
</dbReference>
<protein>
    <submittedName>
        <fullName evidence="6">AMPKBI-domain-containing protein</fullName>
    </submittedName>
</protein>
<evidence type="ECO:0000256" key="4">
    <source>
        <dbReference type="SAM" id="MobiDB-lite"/>
    </source>
</evidence>
<evidence type="ECO:0000259" key="5">
    <source>
        <dbReference type="SMART" id="SM01010"/>
    </source>
</evidence>
<dbReference type="SUPFAM" id="SSF160219">
    <property type="entry name" value="AMPKBI-like"/>
    <property type="match status" value="1"/>
</dbReference>
<dbReference type="EMBL" id="KZ819639">
    <property type="protein sequence ID" value="PWN87723.1"/>
    <property type="molecule type" value="Genomic_DNA"/>
</dbReference>
<dbReference type="GO" id="GO:0005737">
    <property type="term" value="C:cytoplasm"/>
    <property type="evidence" value="ECO:0007669"/>
    <property type="project" value="UniProtKB-SubCell"/>
</dbReference>
<dbReference type="STRING" id="215250.A0A316YHY6"/>
<name>A0A316YHY6_9BASI</name>
<dbReference type="Gene3D" id="2.60.40.10">
    <property type="entry name" value="Immunoglobulins"/>
    <property type="match status" value="1"/>
</dbReference>
<feature type="compositionally biased region" description="Polar residues" evidence="4">
    <location>
        <begin position="187"/>
        <end position="198"/>
    </location>
</feature>
<dbReference type="Proteomes" id="UP000245768">
    <property type="component" value="Unassembled WGS sequence"/>
</dbReference>
<keyword evidence="3" id="KW-0963">Cytoplasm</keyword>
<feature type="compositionally biased region" description="Low complexity" evidence="4">
    <location>
        <begin position="452"/>
        <end position="464"/>
    </location>
</feature>
<feature type="region of interest" description="Disordered" evidence="4">
    <location>
        <begin position="1"/>
        <end position="237"/>
    </location>
</feature>
<proteinExistence type="inferred from homology"/>
<feature type="region of interest" description="Disordered" evidence="4">
    <location>
        <begin position="314"/>
        <end position="530"/>
    </location>
</feature>
<feature type="compositionally biased region" description="Low complexity" evidence="4">
    <location>
        <begin position="676"/>
        <end position="694"/>
    </location>
</feature>
<dbReference type="InterPro" id="IPR013783">
    <property type="entry name" value="Ig-like_fold"/>
</dbReference>
<dbReference type="GO" id="GO:0031588">
    <property type="term" value="C:nucleotide-activated protein kinase complex"/>
    <property type="evidence" value="ECO:0007669"/>
    <property type="project" value="TreeGrafter"/>
</dbReference>
<feature type="compositionally biased region" description="Low complexity" evidence="4">
    <location>
        <begin position="500"/>
        <end position="515"/>
    </location>
</feature>
<dbReference type="RefSeq" id="XP_025374921.1">
    <property type="nucleotide sequence ID" value="XM_025522578.1"/>
</dbReference>
<feature type="compositionally biased region" description="Polar residues" evidence="4">
    <location>
        <begin position="407"/>
        <end position="424"/>
    </location>
</feature>
<dbReference type="InterPro" id="IPR006828">
    <property type="entry name" value="ASC_dom"/>
</dbReference>
<dbReference type="Pfam" id="PF04739">
    <property type="entry name" value="AMPKBI"/>
    <property type="match status" value="1"/>
</dbReference>
<dbReference type="OrthoDB" id="531008at2759"/>
<feature type="region of interest" description="Disordered" evidence="4">
    <location>
        <begin position="644"/>
        <end position="700"/>
    </location>
</feature>
<dbReference type="Gene3D" id="6.20.250.60">
    <property type="match status" value="1"/>
</dbReference>
<dbReference type="SUPFAM" id="SSF81296">
    <property type="entry name" value="E set domains"/>
    <property type="match status" value="1"/>
</dbReference>
<dbReference type="InParanoid" id="A0A316YHY6"/>
<feature type="compositionally biased region" description="Polar residues" evidence="4">
    <location>
        <begin position="334"/>
        <end position="344"/>
    </location>
</feature>
<evidence type="ECO:0000256" key="3">
    <source>
        <dbReference type="ARBA" id="ARBA00022490"/>
    </source>
</evidence>
<organism evidence="6 7">
    <name type="scientific">Acaromyces ingoldii</name>
    <dbReference type="NCBI Taxonomy" id="215250"/>
    <lineage>
        <taxon>Eukaryota</taxon>
        <taxon>Fungi</taxon>
        <taxon>Dikarya</taxon>
        <taxon>Basidiomycota</taxon>
        <taxon>Ustilaginomycotina</taxon>
        <taxon>Exobasidiomycetes</taxon>
        <taxon>Exobasidiales</taxon>
        <taxon>Cryptobasidiaceae</taxon>
        <taxon>Acaromyces</taxon>
    </lineage>
</organism>
<comment type="similarity">
    <text evidence="2">Belongs to the 5'-AMP-activated protein kinase beta subunit family.</text>
</comment>
<dbReference type="CDD" id="cd02859">
    <property type="entry name" value="E_set_AMPKbeta_like_N"/>
    <property type="match status" value="1"/>
</dbReference>
<evidence type="ECO:0000313" key="6">
    <source>
        <dbReference type="EMBL" id="PWN87723.1"/>
    </source>
</evidence>
<feature type="compositionally biased region" description="Low complexity" evidence="4">
    <location>
        <begin position="63"/>
        <end position="72"/>
    </location>
</feature>
<evidence type="ECO:0000256" key="1">
    <source>
        <dbReference type="ARBA" id="ARBA00004496"/>
    </source>
</evidence>
<evidence type="ECO:0000313" key="7">
    <source>
        <dbReference type="Proteomes" id="UP000245768"/>
    </source>
</evidence>
<feature type="region of interest" description="Disordered" evidence="4">
    <location>
        <begin position="756"/>
        <end position="800"/>
    </location>
</feature>
<dbReference type="GO" id="GO:0007165">
    <property type="term" value="P:signal transduction"/>
    <property type="evidence" value="ECO:0007669"/>
    <property type="project" value="TreeGrafter"/>
</dbReference>
<dbReference type="InterPro" id="IPR050827">
    <property type="entry name" value="CRP1_MDG1_kinase"/>
</dbReference>
<feature type="compositionally biased region" description="Low complexity" evidence="4">
    <location>
        <begin position="249"/>
        <end position="263"/>
    </location>
</feature>
<dbReference type="PANTHER" id="PTHR10343">
    <property type="entry name" value="5'-AMP-ACTIVATED PROTEIN KINASE , BETA SUBUNIT"/>
    <property type="match status" value="1"/>
</dbReference>
<dbReference type="FunFam" id="2.60.40.10:FF:000562">
    <property type="entry name" value="Snf1 kinase complex beta-subunit Gal83"/>
    <property type="match status" value="1"/>
</dbReference>
<feature type="compositionally biased region" description="Polar residues" evidence="4">
    <location>
        <begin position="377"/>
        <end position="386"/>
    </location>
</feature>
<feature type="compositionally biased region" description="Low complexity" evidence="4">
    <location>
        <begin position="209"/>
        <end position="219"/>
    </location>
</feature>
<dbReference type="InterPro" id="IPR014756">
    <property type="entry name" value="Ig_E-set"/>
</dbReference>
<dbReference type="InterPro" id="IPR032640">
    <property type="entry name" value="AMPK1_CBM"/>
</dbReference>
<dbReference type="GeneID" id="37044494"/>
<reference evidence="6 7" key="1">
    <citation type="journal article" date="2018" name="Mol. Biol. Evol.">
        <title>Broad Genomic Sampling Reveals a Smut Pathogenic Ancestry of the Fungal Clade Ustilaginomycotina.</title>
        <authorList>
            <person name="Kijpornyongpan T."/>
            <person name="Mondo S.J."/>
            <person name="Barry K."/>
            <person name="Sandor L."/>
            <person name="Lee J."/>
            <person name="Lipzen A."/>
            <person name="Pangilinan J."/>
            <person name="LaButti K."/>
            <person name="Hainaut M."/>
            <person name="Henrissat B."/>
            <person name="Grigoriev I.V."/>
            <person name="Spatafora J.W."/>
            <person name="Aime M.C."/>
        </authorList>
    </citation>
    <scope>NUCLEOTIDE SEQUENCE [LARGE SCALE GENOMIC DNA]</scope>
    <source>
        <strain evidence="6 7">MCA 4198</strain>
    </source>
</reference>
<accession>A0A316YHY6</accession>
<dbReference type="AlphaFoldDB" id="A0A316YHY6"/>
<dbReference type="GO" id="GO:0005634">
    <property type="term" value="C:nucleus"/>
    <property type="evidence" value="ECO:0007669"/>
    <property type="project" value="TreeGrafter"/>
</dbReference>
<gene>
    <name evidence="6" type="ORF">FA10DRAFT_269031</name>
</gene>
<feature type="region of interest" description="Disordered" evidence="4">
    <location>
        <begin position="249"/>
        <end position="297"/>
    </location>
</feature>
<feature type="compositionally biased region" description="Polar residues" evidence="4">
    <location>
        <begin position="167"/>
        <end position="176"/>
    </location>
</feature>
<feature type="compositionally biased region" description="Basic and acidic residues" evidence="4">
    <location>
        <begin position="264"/>
        <end position="273"/>
    </location>
</feature>
<feature type="domain" description="Association with the SNF1 complex (ASC)" evidence="5">
    <location>
        <begin position="728"/>
        <end position="871"/>
    </location>
</feature>